<sequence length="355" mass="37799">MVECLHAQGVRSGSDKEKQDMKTSKNEPQFRPNRIRRALIALAAAPLAIAAGTVHAAWPEKPIRLVVAFPPGGPVDTHARLLAEKLQPLLGQTIVLDYKAGAAGNIGSDNVAKSAPDGYTLLLANTGQMAINNSLYPRLQYSMPKDFAPVARTALIPLVMVVNNNVPARSLKEFISFAKANPGKLNFASGGNGGISHLMPEMFKQASGTFIVHIPYKGSAPALTDVMGGQAQMMADSIPLFTQYIKAGKVRALAVTSKQRSPALPDVPTMEEGGLKGFEVVGFYGMLAPAGTPKEIVTRLSDALHKVLSDPDTKAKLEQQGAEPAWQSPEAFTATIVAEQKRWGQAVKVSGAKID</sequence>
<feature type="transmembrane region" description="Helical" evidence="3">
    <location>
        <begin position="38"/>
        <end position="58"/>
    </location>
</feature>
<evidence type="ECO:0000256" key="2">
    <source>
        <dbReference type="SAM" id="MobiDB-lite"/>
    </source>
</evidence>
<reference evidence="4" key="1">
    <citation type="submission" date="2005-08" db="EMBL/GenBank/DDBJ databases">
        <title>Complete sequence of chromosome 2 of Ralstonia eutropha JMP134.</title>
        <authorList>
            <person name="Copeland A."/>
            <person name="Lucas S."/>
            <person name="Lapidus A."/>
            <person name="Barry K."/>
            <person name="Detter J.C."/>
            <person name="Glavina T."/>
            <person name="Hammon N."/>
            <person name="Israni S."/>
            <person name="Pitluck S."/>
            <person name="Goltsman E."/>
            <person name="Martinez M."/>
            <person name="Schmutz J."/>
            <person name="Larimer F."/>
            <person name="Land M."/>
            <person name="Lykidis A."/>
            <person name="Richardson P."/>
        </authorList>
    </citation>
    <scope>NUCLEOTIDE SEQUENCE [LARGE SCALE GENOMIC DNA]</scope>
    <source>
        <strain evidence="4">JMP134</strain>
    </source>
</reference>
<dbReference type="Gene3D" id="3.40.190.150">
    <property type="entry name" value="Bordetella uptake gene, domain 1"/>
    <property type="match status" value="1"/>
</dbReference>
<organism evidence="4">
    <name type="scientific">Cupriavidus pinatubonensis (strain JMP 134 / LMG 1197)</name>
    <name type="common">Cupriavidus necator (strain JMP 134)</name>
    <dbReference type="NCBI Taxonomy" id="264198"/>
    <lineage>
        <taxon>Bacteria</taxon>
        <taxon>Pseudomonadati</taxon>
        <taxon>Pseudomonadota</taxon>
        <taxon>Betaproteobacteria</taxon>
        <taxon>Burkholderiales</taxon>
        <taxon>Burkholderiaceae</taxon>
        <taxon>Cupriavidus</taxon>
    </lineage>
</organism>
<dbReference type="AlphaFoldDB" id="Q46V62"/>
<comment type="similarity">
    <text evidence="1">Belongs to the UPF0065 (bug) family.</text>
</comment>
<keyword evidence="3" id="KW-1133">Transmembrane helix</keyword>
<dbReference type="PANTHER" id="PTHR42928:SF5">
    <property type="entry name" value="BLR1237 PROTEIN"/>
    <property type="match status" value="1"/>
</dbReference>
<dbReference type="InterPro" id="IPR005064">
    <property type="entry name" value="BUG"/>
</dbReference>
<dbReference type="SUPFAM" id="SSF53850">
    <property type="entry name" value="Periplasmic binding protein-like II"/>
    <property type="match status" value="1"/>
</dbReference>
<dbReference type="KEGG" id="reu:Reut_B3614"/>
<dbReference type="Pfam" id="PF03401">
    <property type="entry name" value="TctC"/>
    <property type="match status" value="1"/>
</dbReference>
<keyword evidence="3" id="KW-0812">Transmembrane</keyword>
<dbReference type="InterPro" id="IPR042100">
    <property type="entry name" value="Bug_dom1"/>
</dbReference>
<dbReference type="Gene3D" id="3.40.190.10">
    <property type="entry name" value="Periplasmic binding protein-like II"/>
    <property type="match status" value="1"/>
</dbReference>
<name>Q46V62_CUPPJ</name>
<gene>
    <name evidence="4" type="ordered locus">Reut_B3614</name>
</gene>
<dbReference type="STRING" id="264198.Reut_B3614"/>
<accession>Q46V62</accession>
<dbReference type="PANTHER" id="PTHR42928">
    <property type="entry name" value="TRICARBOXYLATE-BINDING PROTEIN"/>
    <property type="match status" value="1"/>
</dbReference>
<protein>
    <submittedName>
        <fullName evidence="4">Uncharacterized protein UPF0065</fullName>
    </submittedName>
</protein>
<feature type="compositionally biased region" description="Basic and acidic residues" evidence="2">
    <location>
        <begin position="13"/>
        <end position="25"/>
    </location>
</feature>
<evidence type="ECO:0000313" key="4">
    <source>
        <dbReference type="EMBL" id="AAZ62972.1"/>
    </source>
</evidence>
<dbReference type="HOGENOM" id="CLU_045683_0_0_4"/>
<proteinExistence type="inferred from homology"/>
<feature type="region of interest" description="Disordered" evidence="2">
    <location>
        <begin position="1"/>
        <end position="30"/>
    </location>
</feature>
<dbReference type="CDD" id="cd13578">
    <property type="entry name" value="PBP2_Bug27"/>
    <property type="match status" value="1"/>
</dbReference>
<evidence type="ECO:0000256" key="3">
    <source>
        <dbReference type="SAM" id="Phobius"/>
    </source>
</evidence>
<dbReference type="eggNOG" id="COG3181">
    <property type="taxonomic scope" value="Bacteria"/>
</dbReference>
<dbReference type="EMBL" id="CP000091">
    <property type="protein sequence ID" value="AAZ62972.1"/>
    <property type="molecule type" value="Genomic_DNA"/>
</dbReference>
<keyword evidence="3" id="KW-0472">Membrane</keyword>
<evidence type="ECO:0000256" key="1">
    <source>
        <dbReference type="ARBA" id="ARBA00006987"/>
    </source>
</evidence>
<dbReference type="PIRSF" id="PIRSF017082">
    <property type="entry name" value="YflP"/>
    <property type="match status" value="1"/>
</dbReference>